<organism evidence="2 3">
    <name type="scientific">Perkinsus olseni</name>
    <name type="common">Perkinsus atlanticus</name>
    <dbReference type="NCBI Taxonomy" id="32597"/>
    <lineage>
        <taxon>Eukaryota</taxon>
        <taxon>Sar</taxon>
        <taxon>Alveolata</taxon>
        <taxon>Perkinsozoa</taxon>
        <taxon>Perkinsea</taxon>
        <taxon>Perkinsida</taxon>
        <taxon>Perkinsidae</taxon>
        <taxon>Perkinsus</taxon>
    </lineage>
</organism>
<accession>A0A7J6L0X2</accession>
<dbReference type="InterPro" id="IPR032727">
    <property type="entry name" value="CLAMP"/>
</dbReference>
<dbReference type="EMBL" id="JABANN010000872">
    <property type="protein sequence ID" value="KAF4652814.1"/>
    <property type="molecule type" value="Genomic_DNA"/>
</dbReference>
<dbReference type="PANTHER" id="PTHR28457:SF1">
    <property type="entry name" value="CILIA- AND FLAGELLA-ASSOCIATED PROTEIN 119"/>
    <property type="match status" value="1"/>
</dbReference>
<evidence type="ECO:0000256" key="1">
    <source>
        <dbReference type="SAM" id="MobiDB-lite"/>
    </source>
</evidence>
<sequence length="316" mass="35182">MAPKQKPVAEPAPVEVDDQQQTEPGDEPVEDPRSLGTGHMLCLLDDDIRAIWDAPEVDRLSLLAERIPIEAADNFREEIEMQLYLTLIEHCSDQRKDGLCLTARQTSVALMMVKMLVDDIRAGVELDASGEVVRTVEKTAAVDKFRELALTYTIDMPVFSPPEMRLLSDYLGLTFFAHYNLYMYCLMCPRQMERIEVTLVLPEPEVPPPLEEAAELSDDISGSKQPLEAVARSTSQEVDVILEEDTPDEPVQDLTSPPVEDGQVTVGVQELIESGLDEATALAVSEKLSELVSIMEKKLDNREKELDKKPQCTAEG</sequence>
<name>A0A7J6L0X2_PEROL</name>
<comment type="caution">
    <text evidence="2">The sequence shown here is derived from an EMBL/GenBank/DDBJ whole genome shotgun (WGS) entry which is preliminary data.</text>
</comment>
<feature type="region of interest" description="Disordered" evidence="1">
    <location>
        <begin position="1"/>
        <end position="35"/>
    </location>
</feature>
<evidence type="ECO:0000313" key="3">
    <source>
        <dbReference type="Proteomes" id="UP000572268"/>
    </source>
</evidence>
<feature type="compositionally biased region" description="Acidic residues" evidence="1">
    <location>
        <begin position="15"/>
        <end position="29"/>
    </location>
</feature>
<protein>
    <submittedName>
        <fullName evidence="2">Uncharacterized protein</fullName>
    </submittedName>
</protein>
<reference evidence="2 3" key="1">
    <citation type="submission" date="2020-04" db="EMBL/GenBank/DDBJ databases">
        <title>Perkinsus olseni comparative genomics.</title>
        <authorList>
            <person name="Bogema D.R."/>
        </authorList>
    </citation>
    <scope>NUCLEOTIDE SEQUENCE [LARGE SCALE GENOMIC DNA]</scope>
    <source>
        <strain evidence="2">ATCC PRA-31</strain>
    </source>
</reference>
<dbReference type="PANTHER" id="PTHR28457">
    <property type="entry name" value="COILED-COIL DOMAIN-CONTAINING PROTEIN 189"/>
    <property type="match status" value="1"/>
</dbReference>
<dbReference type="Pfam" id="PF14769">
    <property type="entry name" value="CLAMP"/>
    <property type="match status" value="1"/>
</dbReference>
<evidence type="ECO:0000313" key="2">
    <source>
        <dbReference type="EMBL" id="KAF4652814.1"/>
    </source>
</evidence>
<dbReference type="Proteomes" id="UP000572268">
    <property type="component" value="Unassembled WGS sequence"/>
</dbReference>
<proteinExistence type="predicted"/>
<gene>
    <name evidence="2" type="ORF">FOL46_009492</name>
</gene>
<dbReference type="AlphaFoldDB" id="A0A7J6L0X2"/>